<dbReference type="STRING" id="69.GLE_1921"/>
<evidence type="ECO:0000313" key="1">
    <source>
        <dbReference type="EMBL" id="ALN57272.1"/>
    </source>
</evidence>
<keyword evidence="1" id="KW-0808">Transferase</keyword>
<evidence type="ECO:0000313" key="2">
    <source>
        <dbReference type="Proteomes" id="UP000061569"/>
    </source>
</evidence>
<dbReference type="SUPFAM" id="SSF53335">
    <property type="entry name" value="S-adenosyl-L-methionine-dependent methyltransferases"/>
    <property type="match status" value="1"/>
</dbReference>
<dbReference type="GO" id="GO:0032259">
    <property type="term" value="P:methylation"/>
    <property type="evidence" value="ECO:0007669"/>
    <property type="project" value="UniProtKB-KW"/>
</dbReference>
<sequence length="203" mass="22609">MTDADRRNNRRTVAAYEGYARGYAAAVPATPSPQAAADLRRFAASLAPPARVLEIGSGPGWDADFLETLGAQVRRTDVTAAFVRFQIERGKQAYPLDLLSDEIEGTYDGILLLYVVQHFERDQLDEALRKLARALTAQGVALLSHMLGDGDEWEGDAGDYRVVRWPAAAMDERLRRAGFAVEWESFIDSERRPWRSVLARKLG</sequence>
<dbReference type="GO" id="GO:0008168">
    <property type="term" value="F:methyltransferase activity"/>
    <property type="evidence" value="ECO:0007669"/>
    <property type="project" value="UniProtKB-KW"/>
</dbReference>
<dbReference type="AlphaFoldDB" id="A0A0S2DG26"/>
<dbReference type="Proteomes" id="UP000061569">
    <property type="component" value="Chromosome"/>
</dbReference>
<dbReference type="CDD" id="cd02440">
    <property type="entry name" value="AdoMet_MTases"/>
    <property type="match status" value="1"/>
</dbReference>
<dbReference type="KEGG" id="lez:GLE_1921"/>
<dbReference type="Gene3D" id="3.40.50.150">
    <property type="entry name" value="Vaccinia Virus protein VP39"/>
    <property type="match status" value="1"/>
</dbReference>
<organism evidence="1 2">
    <name type="scientific">Lysobacter enzymogenes</name>
    <dbReference type="NCBI Taxonomy" id="69"/>
    <lineage>
        <taxon>Bacteria</taxon>
        <taxon>Pseudomonadati</taxon>
        <taxon>Pseudomonadota</taxon>
        <taxon>Gammaproteobacteria</taxon>
        <taxon>Lysobacterales</taxon>
        <taxon>Lysobacteraceae</taxon>
        <taxon>Lysobacter</taxon>
    </lineage>
</organism>
<dbReference type="EMBL" id="CP013140">
    <property type="protein sequence ID" value="ALN57272.1"/>
    <property type="molecule type" value="Genomic_DNA"/>
</dbReference>
<dbReference type="InterPro" id="IPR029063">
    <property type="entry name" value="SAM-dependent_MTases_sf"/>
</dbReference>
<gene>
    <name evidence="1" type="ORF">GLE_1921</name>
</gene>
<accession>A0A0S2DG26</accession>
<proteinExistence type="predicted"/>
<keyword evidence="1" id="KW-0489">Methyltransferase</keyword>
<name>A0A0S2DG26_LYSEN</name>
<dbReference type="PATRIC" id="fig|69.6.peg.1887"/>
<dbReference type="PANTHER" id="PTHR43861">
    <property type="entry name" value="TRANS-ACONITATE 2-METHYLTRANSFERASE-RELATED"/>
    <property type="match status" value="1"/>
</dbReference>
<reference evidence="1 2" key="1">
    <citation type="submission" date="2015-11" db="EMBL/GenBank/DDBJ databases">
        <title>Genome sequences of Lysobacter enzymogenes strain C3 and Lysobacter antibioticus ATCC 29479.</title>
        <authorList>
            <person name="Kobayashi D.Y."/>
        </authorList>
    </citation>
    <scope>NUCLEOTIDE SEQUENCE [LARGE SCALE GENOMIC DNA]</scope>
    <source>
        <strain evidence="1 2">C3</strain>
    </source>
</reference>
<dbReference type="Pfam" id="PF13489">
    <property type="entry name" value="Methyltransf_23"/>
    <property type="match status" value="1"/>
</dbReference>
<protein>
    <submittedName>
        <fullName evidence="1">Methyltransferase type 12</fullName>
    </submittedName>
</protein>